<evidence type="ECO:0000313" key="10">
    <source>
        <dbReference type="EMBL" id="URE21152.1"/>
    </source>
</evidence>
<dbReference type="AlphaFoldDB" id="A0A9E7GZM3"/>
<dbReference type="PROSITE" id="PS50894">
    <property type="entry name" value="HPT"/>
    <property type="match status" value="1"/>
</dbReference>
<proteinExistence type="predicted"/>
<organism evidence="10 11">
    <name type="scientific">Musa troglodytarum</name>
    <name type="common">fe'i banana</name>
    <dbReference type="NCBI Taxonomy" id="320322"/>
    <lineage>
        <taxon>Eukaryota</taxon>
        <taxon>Viridiplantae</taxon>
        <taxon>Streptophyta</taxon>
        <taxon>Embryophyta</taxon>
        <taxon>Tracheophyta</taxon>
        <taxon>Spermatophyta</taxon>
        <taxon>Magnoliopsida</taxon>
        <taxon>Liliopsida</taxon>
        <taxon>Zingiberales</taxon>
        <taxon>Musaceae</taxon>
        <taxon>Musa</taxon>
    </lineage>
</organism>
<evidence type="ECO:0000256" key="6">
    <source>
        <dbReference type="PROSITE-ProRule" id="PRU00110"/>
    </source>
</evidence>
<dbReference type="SUPFAM" id="SSF47226">
    <property type="entry name" value="Histidine-containing phosphotransfer domain, HPT domain"/>
    <property type="match status" value="1"/>
</dbReference>
<dbReference type="InterPro" id="IPR036641">
    <property type="entry name" value="HPT_dom_sf"/>
</dbReference>
<keyword evidence="1" id="KW-0963">Cytoplasm</keyword>
<comment type="domain">
    <text evidence="7">Histidine-containing phosphotransfer domain (HPt) contains an active histidine that mediates the phosphotransfer.</text>
</comment>
<sequence length="221" mass="24834">MDINCAVLTPIGKPFEGRRNGALSPHFPLLALFPALRLLSSLVLPFMVGGILVFFTVVLAVKVRSRGRRSRCWRLYIEFASDVFREGFLDNQYTQLLQLQDENEPKFVLQVGTLFLEDSEKLLNQLRGILDKQDVDFEKLDACVRKLTGSSASIGANRLKNVCMPFHNCCKKGSKEGCLKCLQQVAQEYLLVKSKLETLFKLEKQILAAGVSVPVLSLQQQ</sequence>
<keyword evidence="8" id="KW-0812">Transmembrane</keyword>
<keyword evidence="2 7" id="KW-0932">Cytokinin signaling pathway</keyword>
<evidence type="ECO:0000256" key="4">
    <source>
        <dbReference type="ARBA" id="ARBA00023242"/>
    </source>
</evidence>
<dbReference type="FunFam" id="1.20.120.160:FF:000001">
    <property type="entry name" value="Histidine-containing phosphotransfer protein 1"/>
    <property type="match status" value="1"/>
</dbReference>
<dbReference type="GO" id="GO:0043424">
    <property type="term" value="F:protein histidine kinase binding"/>
    <property type="evidence" value="ECO:0007669"/>
    <property type="project" value="UniProtKB-UniRule"/>
</dbReference>
<dbReference type="GO" id="GO:0005829">
    <property type="term" value="C:cytosol"/>
    <property type="evidence" value="ECO:0007669"/>
    <property type="project" value="UniProtKB-SubCell"/>
</dbReference>
<dbReference type="PANTHER" id="PTHR28242:SF52">
    <property type="entry name" value="PHOSPHORELAY INTERMEDIATE PROTEIN YPD1"/>
    <property type="match status" value="1"/>
</dbReference>
<dbReference type="PANTHER" id="PTHR28242">
    <property type="entry name" value="PHOSPHORELAY INTERMEDIATE PROTEIN YPD1"/>
    <property type="match status" value="1"/>
</dbReference>
<comment type="subcellular location">
    <subcellularLocation>
        <location evidence="7">Cytoplasm</location>
        <location evidence="7">Cytosol</location>
    </subcellularLocation>
    <subcellularLocation>
        <location evidence="7">Nucleus</location>
    </subcellularLocation>
</comment>
<comment type="caution">
    <text evidence="6">Lacks conserved residue(s) required for the propagation of feature annotation.</text>
</comment>
<accession>A0A9E7GZM3</accession>
<dbReference type="Pfam" id="PF01627">
    <property type="entry name" value="Hpt"/>
    <property type="match status" value="1"/>
</dbReference>
<evidence type="ECO:0000256" key="7">
    <source>
        <dbReference type="RuleBase" id="RU369004"/>
    </source>
</evidence>
<evidence type="ECO:0000256" key="1">
    <source>
        <dbReference type="ARBA" id="ARBA00022490"/>
    </source>
</evidence>
<dbReference type="OrthoDB" id="1673781at2759"/>
<keyword evidence="3 7" id="KW-0902">Two-component regulatory system</keyword>
<keyword evidence="8" id="KW-0472">Membrane</keyword>
<dbReference type="GO" id="GO:0080038">
    <property type="term" value="P:positive regulation of cytokinin-activated signaling pathway"/>
    <property type="evidence" value="ECO:0007669"/>
    <property type="project" value="UniProtKB-ARBA"/>
</dbReference>
<dbReference type="Proteomes" id="UP001055439">
    <property type="component" value="Chromosome 7"/>
</dbReference>
<evidence type="ECO:0000256" key="8">
    <source>
        <dbReference type="SAM" id="Phobius"/>
    </source>
</evidence>
<reference evidence="10" key="1">
    <citation type="submission" date="2022-05" db="EMBL/GenBank/DDBJ databases">
        <title>The Musa troglodytarum L. genome provides insights into the mechanism of non-climacteric behaviour and enrichment of carotenoids.</title>
        <authorList>
            <person name="Wang J."/>
        </authorList>
    </citation>
    <scope>NUCLEOTIDE SEQUENCE</scope>
    <source>
        <tissue evidence="10">Leaf</tissue>
    </source>
</reference>
<evidence type="ECO:0000259" key="9">
    <source>
        <dbReference type="PROSITE" id="PS50894"/>
    </source>
</evidence>
<dbReference type="Gene3D" id="1.20.120.160">
    <property type="entry name" value="HPT domain"/>
    <property type="match status" value="1"/>
</dbReference>
<evidence type="ECO:0000313" key="11">
    <source>
        <dbReference type="Proteomes" id="UP001055439"/>
    </source>
</evidence>
<comment type="function">
    <text evidence="5">Functions as a two-component phosphorelay mediators between cytokinin sensor histidine kinases and response regulators (B-type ARRs). Plays an important role in propagating cytokinin signal transduction through the multistep His-to-Asp phosphorelay. Functions as a positive regulator of the cytokinin signaling pathway. May play a regulatory role in salt and drought tolerance during plant development.</text>
</comment>
<evidence type="ECO:0000256" key="5">
    <source>
        <dbReference type="ARBA" id="ARBA00057097"/>
    </source>
</evidence>
<gene>
    <name evidence="10" type="ORF">MUK42_36618</name>
</gene>
<feature type="transmembrane region" description="Helical" evidence="8">
    <location>
        <begin position="38"/>
        <end position="61"/>
    </location>
</feature>
<evidence type="ECO:0000256" key="2">
    <source>
        <dbReference type="ARBA" id="ARBA00022864"/>
    </source>
</evidence>
<keyword evidence="11" id="KW-1185">Reference proteome</keyword>
<dbReference type="InterPro" id="IPR045871">
    <property type="entry name" value="AHP1-5/YPD1"/>
</dbReference>
<feature type="domain" description="HPt" evidence="9">
    <location>
        <begin position="104"/>
        <end position="209"/>
    </location>
</feature>
<dbReference type="EMBL" id="CP097509">
    <property type="protein sequence ID" value="URE21152.1"/>
    <property type="molecule type" value="Genomic_DNA"/>
</dbReference>
<evidence type="ECO:0000256" key="3">
    <source>
        <dbReference type="ARBA" id="ARBA00023012"/>
    </source>
</evidence>
<dbReference type="GO" id="GO:0005634">
    <property type="term" value="C:nucleus"/>
    <property type="evidence" value="ECO:0007669"/>
    <property type="project" value="UniProtKB-SubCell"/>
</dbReference>
<dbReference type="GO" id="GO:0009736">
    <property type="term" value="P:cytokinin-activated signaling pathway"/>
    <property type="evidence" value="ECO:0007669"/>
    <property type="project" value="UniProtKB-KW"/>
</dbReference>
<dbReference type="GO" id="GO:0009927">
    <property type="term" value="F:histidine phosphotransfer kinase activity"/>
    <property type="evidence" value="ECO:0007669"/>
    <property type="project" value="UniProtKB-UniRule"/>
</dbReference>
<dbReference type="InterPro" id="IPR008207">
    <property type="entry name" value="Sig_transdc_His_kin_Hpt_dom"/>
</dbReference>
<protein>
    <recommendedName>
        <fullName evidence="7">Histidine-containing phosphotransfer protein</fullName>
    </recommendedName>
</protein>
<keyword evidence="8" id="KW-1133">Transmembrane helix</keyword>
<dbReference type="GO" id="GO:0000160">
    <property type="term" value="P:phosphorelay signal transduction system"/>
    <property type="evidence" value="ECO:0007669"/>
    <property type="project" value="UniProtKB-UniRule"/>
</dbReference>
<keyword evidence="4" id="KW-0539">Nucleus</keyword>
<name>A0A9E7GZM3_9LILI</name>